<feature type="transmembrane region" description="Helical" evidence="1">
    <location>
        <begin position="9"/>
        <end position="28"/>
    </location>
</feature>
<keyword evidence="1" id="KW-0472">Membrane</keyword>
<dbReference type="EMBL" id="CP003280">
    <property type="protein sequence ID" value="AFL80283.1"/>
    <property type="molecule type" value="Genomic_DNA"/>
</dbReference>
<dbReference type="eggNOG" id="ENOG5032ZTA">
    <property type="taxonomic scope" value="Bacteria"/>
</dbReference>
<dbReference type="Proteomes" id="UP000006049">
    <property type="component" value="Chromosome"/>
</dbReference>
<keyword evidence="1" id="KW-1133">Transmembrane helix</keyword>
<dbReference type="PATRIC" id="fig|746697.3.peg.778"/>
<proteinExistence type="predicted"/>
<evidence type="ECO:0000313" key="2">
    <source>
        <dbReference type="EMBL" id="AFL80283.1"/>
    </source>
</evidence>
<evidence type="ECO:0000313" key="3">
    <source>
        <dbReference type="Proteomes" id="UP000006049"/>
    </source>
</evidence>
<dbReference type="KEGG" id="asl:Aeqsu_0776"/>
<dbReference type="RefSeq" id="WP_014781541.1">
    <property type="nucleotide sequence ID" value="NC_018013.1"/>
</dbReference>
<keyword evidence="1" id="KW-0812">Transmembrane</keyword>
<feature type="transmembrane region" description="Helical" evidence="1">
    <location>
        <begin position="83"/>
        <end position="104"/>
    </location>
</feature>
<gene>
    <name evidence="2" type="ordered locus">Aeqsu_0776</name>
</gene>
<dbReference type="OrthoDB" id="1366304at2"/>
<protein>
    <recommendedName>
        <fullName evidence="4">Permease</fullName>
    </recommendedName>
</protein>
<sequence length="149" mass="16100">MKDAILKGAMITGIINGIINGGIQYFFLKDMDSIPISVDSISNGDVTVLGTAVMLAITLAMILTLVAYFGIKEKKAPFFPTTLWLTIKHGFFTFGVLTSLAVLWQRYMGTVEVSLTAALLIIGIIAGIVSGIVNYLTLKESILIIELEN</sequence>
<evidence type="ECO:0000256" key="1">
    <source>
        <dbReference type="SAM" id="Phobius"/>
    </source>
</evidence>
<organism evidence="2 3">
    <name type="scientific">Aequorivita sublithincola (strain DSM 14238 / LMG 21431 / ACAM 643 / 9-3)</name>
    <dbReference type="NCBI Taxonomy" id="746697"/>
    <lineage>
        <taxon>Bacteria</taxon>
        <taxon>Pseudomonadati</taxon>
        <taxon>Bacteroidota</taxon>
        <taxon>Flavobacteriia</taxon>
        <taxon>Flavobacteriales</taxon>
        <taxon>Flavobacteriaceae</taxon>
        <taxon>Aequorivita</taxon>
    </lineage>
</organism>
<feature type="transmembrane region" description="Helical" evidence="1">
    <location>
        <begin position="48"/>
        <end position="71"/>
    </location>
</feature>
<dbReference type="STRING" id="746697.Aeqsu_0776"/>
<reference evidence="2 3" key="1">
    <citation type="submission" date="2012-06" db="EMBL/GenBank/DDBJ databases">
        <title>The complete genome of Aequorivita sublithincola DSM 14238.</title>
        <authorList>
            <consortium name="US DOE Joint Genome Institute (JGI-PGF)"/>
            <person name="Lucas S."/>
            <person name="Copeland A."/>
            <person name="Lapidus A."/>
            <person name="Goodwin L."/>
            <person name="Pitluck S."/>
            <person name="Peters L."/>
            <person name="Munk A.C.C."/>
            <person name="Kyrpides N."/>
            <person name="Mavromatis K."/>
            <person name="Pagani I."/>
            <person name="Ivanova N."/>
            <person name="Ovchinnikova G."/>
            <person name="Zeytun A."/>
            <person name="Detter J.C."/>
            <person name="Han C."/>
            <person name="Land M."/>
            <person name="Hauser L."/>
            <person name="Markowitz V."/>
            <person name="Cheng J.-F."/>
            <person name="Hugenholtz P."/>
            <person name="Woyke T."/>
            <person name="Wu D."/>
            <person name="Tindall B."/>
            <person name="Faehnrich R."/>
            <person name="Brambilla E."/>
            <person name="Klenk H.-P."/>
            <person name="Eisen J.A."/>
        </authorList>
    </citation>
    <scope>NUCLEOTIDE SEQUENCE [LARGE SCALE GENOMIC DNA]</scope>
    <source>
        <strain evidence="3">DSM 14238 / LMG 21431 / ACAM 643 / 9-3</strain>
    </source>
</reference>
<dbReference type="AlphaFoldDB" id="I3YTG5"/>
<accession>I3YTG5</accession>
<keyword evidence="3" id="KW-1185">Reference proteome</keyword>
<feature type="transmembrane region" description="Helical" evidence="1">
    <location>
        <begin position="116"/>
        <end position="136"/>
    </location>
</feature>
<evidence type="ECO:0008006" key="4">
    <source>
        <dbReference type="Google" id="ProtNLM"/>
    </source>
</evidence>
<name>I3YTG5_AEQSU</name>
<dbReference type="HOGENOM" id="CLU_1610103_0_0_10"/>